<organism evidence="1 2">
    <name type="scientific">Symmachiella dynata</name>
    <dbReference type="NCBI Taxonomy" id="2527995"/>
    <lineage>
        <taxon>Bacteria</taxon>
        <taxon>Pseudomonadati</taxon>
        <taxon>Planctomycetota</taxon>
        <taxon>Planctomycetia</taxon>
        <taxon>Planctomycetales</taxon>
        <taxon>Planctomycetaceae</taxon>
        <taxon>Symmachiella</taxon>
    </lineage>
</organism>
<accession>A0A517ZRW2</accession>
<proteinExistence type="predicted"/>
<dbReference type="AlphaFoldDB" id="A0A517ZRW2"/>
<keyword evidence="2" id="KW-1185">Reference proteome</keyword>
<name>A0A517ZRW2_9PLAN</name>
<sequence>MTGWPRFRWSDEAGHFQLNNPSSRRVICKHSAMICMSDKHGTLRVLDNARS</sequence>
<evidence type="ECO:0000313" key="1">
    <source>
        <dbReference type="EMBL" id="QDU45220.1"/>
    </source>
</evidence>
<protein>
    <submittedName>
        <fullName evidence="1">Uncharacterized protein</fullName>
    </submittedName>
</protein>
<dbReference type="KEGG" id="sdyn:Mal52_37110"/>
<dbReference type="Proteomes" id="UP000319383">
    <property type="component" value="Chromosome"/>
</dbReference>
<gene>
    <name evidence="1" type="ORF">Mal52_37110</name>
</gene>
<evidence type="ECO:0000313" key="2">
    <source>
        <dbReference type="Proteomes" id="UP000319383"/>
    </source>
</evidence>
<reference evidence="1 2" key="1">
    <citation type="submission" date="2019-02" db="EMBL/GenBank/DDBJ databases">
        <title>Deep-cultivation of Planctomycetes and their phenomic and genomic characterization uncovers novel biology.</title>
        <authorList>
            <person name="Wiegand S."/>
            <person name="Jogler M."/>
            <person name="Boedeker C."/>
            <person name="Pinto D."/>
            <person name="Vollmers J."/>
            <person name="Rivas-Marin E."/>
            <person name="Kohn T."/>
            <person name="Peeters S.H."/>
            <person name="Heuer A."/>
            <person name="Rast P."/>
            <person name="Oberbeckmann S."/>
            <person name="Bunk B."/>
            <person name="Jeske O."/>
            <person name="Meyerdierks A."/>
            <person name="Storesund J.E."/>
            <person name="Kallscheuer N."/>
            <person name="Luecker S."/>
            <person name="Lage O.M."/>
            <person name="Pohl T."/>
            <person name="Merkel B.J."/>
            <person name="Hornburger P."/>
            <person name="Mueller R.-W."/>
            <person name="Bruemmer F."/>
            <person name="Labrenz M."/>
            <person name="Spormann A.M."/>
            <person name="Op den Camp H."/>
            <person name="Overmann J."/>
            <person name="Amann R."/>
            <person name="Jetten M.S.M."/>
            <person name="Mascher T."/>
            <person name="Medema M.H."/>
            <person name="Devos D.P."/>
            <person name="Kaster A.-K."/>
            <person name="Ovreas L."/>
            <person name="Rohde M."/>
            <person name="Galperin M.Y."/>
            <person name="Jogler C."/>
        </authorList>
    </citation>
    <scope>NUCLEOTIDE SEQUENCE [LARGE SCALE GENOMIC DNA]</scope>
    <source>
        <strain evidence="1 2">Mal52</strain>
    </source>
</reference>
<dbReference type="EMBL" id="CP036276">
    <property type="protein sequence ID" value="QDU45220.1"/>
    <property type="molecule type" value="Genomic_DNA"/>
</dbReference>